<comment type="caution">
    <text evidence="1">The sequence shown here is derived from an EMBL/GenBank/DDBJ whole genome shotgun (WGS) entry which is preliminary data.</text>
</comment>
<dbReference type="AlphaFoldDB" id="A0A4R1BDL3"/>
<evidence type="ECO:0000313" key="1">
    <source>
        <dbReference type="EMBL" id="TCJ15206.1"/>
    </source>
</evidence>
<dbReference type="EMBL" id="SJZB01000029">
    <property type="protein sequence ID" value="TCJ15206.1"/>
    <property type="molecule type" value="Genomic_DNA"/>
</dbReference>
<dbReference type="RefSeq" id="WP_131446325.1">
    <property type="nucleotide sequence ID" value="NZ_SJZB01000029.1"/>
</dbReference>
<organism evidence="1 2">
    <name type="scientific">Parasulfuritortus cantonensis</name>
    <dbReference type="NCBI Taxonomy" id="2528202"/>
    <lineage>
        <taxon>Bacteria</taxon>
        <taxon>Pseudomonadati</taxon>
        <taxon>Pseudomonadota</taxon>
        <taxon>Betaproteobacteria</taxon>
        <taxon>Nitrosomonadales</taxon>
        <taxon>Thiobacillaceae</taxon>
        <taxon>Parasulfuritortus</taxon>
    </lineage>
</organism>
<reference evidence="1 2" key="1">
    <citation type="submission" date="2019-03" db="EMBL/GenBank/DDBJ databases">
        <title>Genome sequence of Thiobacillaceae bacterium LSR1, a sulfur-oxidizing bacterium isolated from freshwater sediment.</title>
        <authorList>
            <person name="Li S."/>
        </authorList>
    </citation>
    <scope>NUCLEOTIDE SEQUENCE [LARGE SCALE GENOMIC DNA]</scope>
    <source>
        <strain evidence="1 2">LSR1</strain>
    </source>
</reference>
<dbReference type="Proteomes" id="UP000295443">
    <property type="component" value="Unassembled WGS sequence"/>
</dbReference>
<accession>A0A4R1BDL3</accession>
<dbReference type="OrthoDB" id="9016326at2"/>
<proteinExistence type="predicted"/>
<gene>
    <name evidence="1" type="ORF">EZJ19_07815</name>
</gene>
<name>A0A4R1BDL3_9PROT</name>
<keyword evidence="2" id="KW-1185">Reference proteome</keyword>
<sequence>METNSEFIDRIMNFCPTGALVQAFVLEALRRYAEQVADPAVQIPDTDLLSGQAWKRTGVWVLGQVETHLNSHG</sequence>
<protein>
    <submittedName>
        <fullName evidence="1">Uncharacterized protein</fullName>
    </submittedName>
</protein>
<evidence type="ECO:0000313" key="2">
    <source>
        <dbReference type="Proteomes" id="UP000295443"/>
    </source>
</evidence>